<evidence type="ECO:0000256" key="2">
    <source>
        <dbReference type="ARBA" id="ARBA00023125"/>
    </source>
</evidence>
<dbReference type="PROSITE" id="PS01124">
    <property type="entry name" value="HTH_ARAC_FAMILY_2"/>
    <property type="match status" value="1"/>
</dbReference>
<keyword evidence="6" id="KW-1185">Reference proteome</keyword>
<dbReference type="GO" id="GO:0003700">
    <property type="term" value="F:DNA-binding transcription factor activity"/>
    <property type="evidence" value="ECO:0007669"/>
    <property type="project" value="InterPro"/>
</dbReference>
<evidence type="ECO:0000256" key="3">
    <source>
        <dbReference type="ARBA" id="ARBA00023163"/>
    </source>
</evidence>
<dbReference type="STRING" id="1150112.SAMN04487893_11097"/>
<gene>
    <name evidence="5" type="ORF">SAMN04487893_11097</name>
</gene>
<keyword evidence="2" id="KW-0238">DNA-binding</keyword>
<evidence type="ECO:0000256" key="1">
    <source>
        <dbReference type="ARBA" id="ARBA00023015"/>
    </source>
</evidence>
<sequence>MGTHEEIKITEGFTLHRFETKTGDNFRFEQNMELGIIQFYFALRGNANFSFNQGNYILPLTEDKAMILYNPEKKLPVLLDIEDNSWVVSIFISITKFHGLFSSEAEFIGFLNEENKNKKYYAEEAISPSMAIVLNQIFNNTINPSLKNLYLKGKTFELLSLFFNRNEDQNAENCPFLSDEDDVIKIKNAKDIIILRMAEPPTLQDLADEVGVNIKKLKLGFKQVYGDTVYGFLFDYKMEYARKLLDQGNYNVTEVGLKIGYSSASHFIAAFKKKYGTTPKKYLMSITPNL</sequence>
<dbReference type="EMBL" id="FORU01000010">
    <property type="protein sequence ID" value="SFJ58127.1"/>
    <property type="molecule type" value="Genomic_DNA"/>
</dbReference>
<evidence type="ECO:0000259" key="4">
    <source>
        <dbReference type="PROSITE" id="PS01124"/>
    </source>
</evidence>
<dbReference type="InterPro" id="IPR009057">
    <property type="entry name" value="Homeodomain-like_sf"/>
</dbReference>
<dbReference type="PANTHER" id="PTHR47893">
    <property type="entry name" value="REGULATORY PROTEIN PCHR"/>
    <property type="match status" value="1"/>
</dbReference>
<keyword evidence="3" id="KW-0804">Transcription</keyword>
<dbReference type="Proteomes" id="UP000243887">
    <property type="component" value="Unassembled WGS sequence"/>
</dbReference>
<name>A0A1I3SL30_9FLAO</name>
<accession>A0A1I3SL30</accession>
<dbReference type="GO" id="GO:0043565">
    <property type="term" value="F:sequence-specific DNA binding"/>
    <property type="evidence" value="ECO:0007669"/>
    <property type="project" value="InterPro"/>
</dbReference>
<evidence type="ECO:0000313" key="5">
    <source>
        <dbReference type="EMBL" id="SFJ58127.1"/>
    </source>
</evidence>
<keyword evidence="1" id="KW-0805">Transcription regulation</keyword>
<dbReference type="InterPro" id="IPR020449">
    <property type="entry name" value="Tscrpt_reg_AraC-type_HTH"/>
</dbReference>
<dbReference type="PRINTS" id="PR00032">
    <property type="entry name" value="HTHARAC"/>
</dbReference>
<dbReference type="SMART" id="SM00342">
    <property type="entry name" value="HTH_ARAC"/>
    <property type="match status" value="1"/>
</dbReference>
<dbReference type="SUPFAM" id="SSF46689">
    <property type="entry name" value="Homeodomain-like"/>
    <property type="match status" value="1"/>
</dbReference>
<reference evidence="6" key="1">
    <citation type="submission" date="2016-10" db="EMBL/GenBank/DDBJ databases">
        <authorList>
            <person name="Varghese N."/>
            <person name="Submissions S."/>
        </authorList>
    </citation>
    <scope>NUCLEOTIDE SEQUENCE [LARGE SCALE GENOMIC DNA]</scope>
    <source>
        <strain evidence="6">DSM 26542</strain>
    </source>
</reference>
<feature type="domain" description="HTH araC/xylS-type" evidence="4">
    <location>
        <begin position="187"/>
        <end position="285"/>
    </location>
</feature>
<dbReference type="OrthoDB" id="799767at2"/>
<protein>
    <submittedName>
        <fullName evidence="5">Transcriptional regulator, AraC family</fullName>
    </submittedName>
</protein>
<organism evidence="5 6">
    <name type="scientific">Myroides guanonis</name>
    <dbReference type="NCBI Taxonomy" id="1150112"/>
    <lineage>
        <taxon>Bacteria</taxon>
        <taxon>Pseudomonadati</taxon>
        <taxon>Bacteroidota</taxon>
        <taxon>Flavobacteriia</taxon>
        <taxon>Flavobacteriales</taxon>
        <taxon>Flavobacteriaceae</taxon>
        <taxon>Myroides</taxon>
    </lineage>
</organism>
<dbReference type="PANTHER" id="PTHR47893:SF1">
    <property type="entry name" value="REGULATORY PROTEIN PCHR"/>
    <property type="match status" value="1"/>
</dbReference>
<dbReference type="Gene3D" id="1.10.10.60">
    <property type="entry name" value="Homeodomain-like"/>
    <property type="match status" value="2"/>
</dbReference>
<dbReference type="Pfam" id="PF12833">
    <property type="entry name" value="HTH_18"/>
    <property type="match status" value="1"/>
</dbReference>
<dbReference type="InterPro" id="IPR018062">
    <property type="entry name" value="HTH_AraC-typ_CS"/>
</dbReference>
<dbReference type="InterPro" id="IPR053142">
    <property type="entry name" value="PchR_regulatory_protein"/>
</dbReference>
<dbReference type="RefSeq" id="WP_090679609.1">
    <property type="nucleotide sequence ID" value="NZ_FORU01000010.1"/>
</dbReference>
<proteinExistence type="predicted"/>
<evidence type="ECO:0000313" key="6">
    <source>
        <dbReference type="Proteomes" id="UP000243887"/>
    </source>
</evidence>
<dbReference type="PROSITE" id="PS00041">
    <property type="entry name" value="HTH_ARAC_FAMILY_1"/>
    <property type="match status" value="1"/>
</dbReference>
<dbReference type="InterPro" id="IPR018060">
    <property type="entry name" value="HTH_AraC"/>
</dbReference>
<dbReference type="AlphaFoldDB" id="A0A1I3SL30"/>